<dbReference type="InterPro" id="IPR036163">
    <property type="entry name" value="HMA_dom_sf"/>
</dbReference>
<name>G2DCV9_9GAMM</name>
<dbReference type="AlphaFoldDB" id="G2DCV9"/>
<dbReference type="Proteomes" id="UP000004491">
    <property type="component" value="Unassembled WGS sequence"/>
</dbReference>
<dbReference type="GO" id="GO:0046872">
    <property type="term" value="F:metal ion binding"/>
    <property type="evidence" value="ECO:0007669"/>
    <property type="project" value="UniProtKB-KW"/>
</dbReference>
<keyword evidence="1" id="KW-0479">Metal-binding</keyword>
<evidence type="ECO:0000313" key="4">
    <source>
        <dbReference type="Proteomes" id="UP000004491"/>
    </source>
</evidence>
<reference evidence="3" key="1">
    <citation type="journal article" date="2011" name="ISME J.">
        <title>The endosymbionts of the deep-sea tubeworms Riftia pachyptila and Tevnia jerichonana share an identical physiology as revealed by proteogenomic analyses.</title>
        <authorList>
            <person name="Gardebrecht A."/>
            <person name="Markert S."/>
            <person name="Felbeck H."/>
            <person name="Thuermer A."/>
            <person name="Albrecht D."/>
            <person name="Wollherr A."/>
            <person name="Kabisch J."/>
            <person name="Lehmann R."/>
            <person name="Daniel R."/>
            <person name="Liesegang H."/>
            <person name="Hecker M."/>
            <person name="Sievert S.M."/>
            <person name="Schweder T."/>
        </authorList>
    </citation>
    <scope>NUCLEOTIDE SEQUENCE [LARGE SCALE GENOMIC DNA]</scope>
</reference>
<gene>
    <name evidence="3" type="ORF">Rifp1Sym_bf00180</name>
</gene>
<comment type="caution">
    <text evidence="3">The sequence shown here is derived from an EMBL/GenBank/DDBJ whole genome shotgun (WGS) entry which is preliminary data.</text>
</comment>
<keyword evidence="4" id="KW-1185">Reference proteome</keyword>
<protein>
    <recommendedName>
        <fullName evidence="2">HMA domain-containing protein</fullName>
    </recommendedName>
</protein>
<evidence type="ECO:0000256" key="1">
    <source>
        <dbReference type="ARBA" id="ARBA00022723"/>
    </source>
</evidence>
<dbReference type="SUPFAM" id="SSF55008">
    <property type="entry name" value="HMA, heavy metal-associated domain"/>
    <property type="match status" value="1"/>
</dbReference>
<organism evidence="3 4">
    <name type="scientific">endosymbiont of Riftia pachyptila</name>
    <name type="common">vent Ph05</name>
    <dbReference type="NCBI Taxonomy" id="1048808"/>
    <lineage>
        <taxon>Bacteria</taxon>
        <taxon>Pseudomonadati</taxon>
        <taxon>Pseudomonadota</taxon>
        <taxon>Gammaproteobacteria</taxon>
        <taxon>sulfur-oxidizing symbionts</taxon>
    </lineage>
</organism>
<dbReference type="PROSITE" id="PS50846">
    <property type="entry name" value="HMA_2"/>
    <property type="match status" value="1"/>
</dbReference>
<dbReference type="InterPro" id="IPR006121">
    <property type="entry name" value="HMA_dom"/>
</dbReference>
<sequence length="114" mass="12559">MNPIHHQQEILLMNRLIVLLIGLLLIVPLSWADEPQVVEIEVTGMTCPFCVYGTEKQLNKLLGVESADVSLKNKRARIVMKPGESADLEAIRKAIVDAGFTPGEAILQPDRSAK</sequence>
<feature type="domain" description="HMA" evidence="2">
    <location>
        <begin position="36"/>
        <end position="103"/>
    </location>
</feature>
<accession>G2DCV9</accession>
<dbReference type="EMBL" id="AFOC01000033">
    <property type="protein sequence ID" value="EGV51545.1"/>
    <property type="molecule type" value="Genomic_DNA"/>
</dbReference>
<dbReference type="Gene3D" id="3.30.70.100">
    <property type="match status" value="1"/>
</dbReference>
<proteinExistence type="predicted"/>
<evidence type="ECO:0000313" key="3">
    <source>
        <dbReference type="EMBL" id="EGV51545.1"/>
    </source>
</evidence>
<dbReference type="FunFam" id="3.30.70.100:FF:000001">
    <property type="entry name" value="ATPase copper transporting beta"/>
    <property type="match status" value="1"/>
</dbReference>
<dbReference type="CDD" id="cd00371">
    <property type="entry name" value="HMA"/>
    <property type="match status" value="1"/>
</dbReference>
<evidence type="ECO:0000259" key="2">
    <source>
        <dbReference type="PROSITE" id="PS50846"/>
    </source>
</evidence>
<dbReference type="Pfam" id="PF00403">
    <property type="entry name" value="HMA"/>
    <property type="match status" value="1"/>
</dbReference>